<comment type="similarity">
    <text evidence="2">Belongs to the NPC2 family.</text>
</comment>
<dbReference type="Pfam" id="PF02221">
    <property type="entry name" value="E1_DerP2_DerF2"/>
    <property type="match status" value="1"/>
</dbReference>
<evidence type="ECO:0000256" key="3">
    <source>
        <dbReference type="ARBA" id="ARBA00022525"/>
    </source>
</evidence>
<sequence>MMNFLIKAYMVVLLIGIITSEVVQFDNCEDADDSICEIKEVRVEPCKEAKSKKPCKLRSGTNATIEFDYVPGFDAEKLVSQAYSVTPFIDLPLIGMDRDGCKYTQCPTKSGETGTYKNTLFISPAFPLLNYIVKYRLWDARVGEKGCCVTFKIKIVR</sequence>
<feature type="domain" description="MD-2-related lipid-recognition" evidence="5">
    <location>
        <begin position="25"/>
        <end position="153"/>
    </location>
</feature>
<dbReference type="FunFam" id="2.60.40.770:FF:000001">
    <property type="entry name" value="NPC intracellular cholesterol transporter 2"/>
    <property type="match status" value="1"/>
</dbReference>
<evidence type="ECO:0000256" key="2">
    <source>
        <dbReference type="ARBA" id="ARBA00006370"/>
    </source>
</evidence>
<dbReference type="SUPFAM" id="SSF81296">
    <property type="entry name" value="E set domains"/>
    <property type="match status" value="1"/>
</dbReference>
<dbReference type="EMBL" id="JALNTZ010000003">
    <property type="protein sequence ID" value="KAJ3659166.1"/>
    <property type="molecule type" value="Genomic_DNA"/>
</dbReference>
<dbReference type="InterPro" id="IPR014756">
    <property type="entry name" value="Ig_E-set"/>
</dbReference>
<comment type="caution">
    <text evidence="6">The sequence shown here is derived from an EMBL/GenBank/DDBJ whole genome shotgun (WGS) entry which is preliminary data.</text>
</comment>
<reference evidence="6" key="1">
    <citation type="journal article" date="2023" name="G3 (Bethesda)">
        <title>Whole genome assemblies of Zophobas morio and Tenebrio molitor.</title>
        <authorList>
            <person name="Kaur S."/>
            <person name="Stinson S.A."/>
            <person name="diCenzo G.C."/>
        </authorList>
    </citation>
    <scope>NUCLEOTIDE SEQUENCE</scope>
    <source>
        <strain evidence="6">QUZm001</strain>
    </source>
</reference>
<keyword evidence="3" id="KW-0964">Secreted</keyword>
<organism evidence="6 7">
    <name type="scientific">Zophobas morio</name>
    <dbReference type="NCBI Taxonomy" id="2755281"/>
    <lineage>
        <taxon>Eukaryota</taxon>
        <taxon>Metazoa</taxon>
        <taxon>Ecdysozoa</taxon>
        <taxon>Arthropoda</taxon>
        <taxon>Hexapoda</taxon>
        <taxon>Insecta</taxon>
        <taxon>Pterygota</taxon>
        <taxon>Neoptera</taxon>
        <taxon>Endopterygota</taxon>
        <taxon>Coleoptera</taxon>
        <taxon>Polyphaga</taxon>
        <taxon>Cucujiformia</taxon>
        <taxon>Tenebrionidae</taxon>
        <taxon>Zophobas</taxon>
    </lineage>
</organism>
<feature type="chain" id="PRO_5041311456" description="MD-2-related lipid-recognition domain-containing protein" evidence="4">
    <location>
        <begin position="21"/>
        <end position="157"/>
    </location>
</feature>
<dbReference type="GO" id="GO:0005576">
    <property type="term" value="C:extracellular region"/>
    <property type="evidence" value="ECO:0007669"/>
    <property type="project" value="UniProtKB-SubCell"/>
</dbReference>
<keyword evidence="4" id="KW-0732">Signal</keyword>
<feature type="signal peptide" evidence="4">
    <location>
        <begin position="1"/>
        <end position="20"/>
    </location>
</feature>
<evidence type="ECO:0000313" key="7">
    <source>
        <dbReference type="Proteomes" id="UP001168821"/>
    </source>
</evidence>
<evidence type="ECO:0000256" key="4">
    <source>
        <dbReference type="SAM" id="SignalP"/>
    </source>
</evidence>
<accession>A0AA38MK05</accession>
<dbReference type="Proteomes" id="UP001168821">
    <property type="component" value="Unassembled WGS sequence"/>
</dbReference>
<dbReference type="SMART" id="SM00737">
    <property type="entry name" value="ML"/>
    <property type="match status" value="1"/>
</dbReference>
<evidence type="ECO:0000313" key="6">
    <source>
        <dbReference type="EMBL" id="KAJ3659166.1"/>
    </source>
</evidence>
<protein>
    <recommendedName>
        <fullName evidence="5">MD-2-related lipid-recognition domain-containing protein</fullName>
    </recommendedName>
</protein>
<proteinExistence type="inferred from homology"/>
<keyword evidence="7" id="KW-1185">Reference proteome</keyword>
<name>A0AA38MK05_9CUCU</name>
<evidence type="ECO:0000259" key="5">
    <source>
        <dbReference type="SMART" id="SM00737"/>
    </source>
</evidence>
<dbReference type="Gene3D" id="2.60.40.770">
    <property type="match status" value="1"/>
</dbReference>
<evidence type="ECO:0000256" key="1">
    <source>
        <dbReference type="ARBA" id="ARBA00004613"/>
    </source>
</evidence>
<dbReference type="InterPro" id="IPR003172">
    <property type="entry name" value="ML_dom"/>
</dbReference>
<comment type="subcellular location">
    <subcellularLocation>
        <location evidence="1">Secreted</location>
    </subcellularLocation>
</comment>
<gene>
    <name evidence="6" type="ORF">Zmor_010870</name>
</gene>
<dbReference type="AlphaFoldDB" id="A0AA38MK05"/>